<feature type="compositionally biased region" description="Basic and acidic residues" evidence="1">
    <location>
        <begin position="17"/>
        <end position="34"/>
    </location>
</feature>
<reference evidence="2 3" key="1">
    <citation type="journal article" date="2014" name="Nature">
        <title>The genome of the recently domesticated crop plant sugar beet (Beta vulgaris).</title>
        <authorList>
            <person name="Dohm J.C."/>
            <person name="Minoche A.E."/>
            <person name="Holtgrawe D."/>
            <person name="Capella-Gutierrez S."/>
            <person name="Zakrzewski F."/>
            <person name="Tafer H."/>
            <person name="Rupp O."/>
            <person name="Sorensen T.R."/>
            <person name="Stracke R."/>
            <person name="Reinhardt R."/>
            <person name="Goesmann A."/>
            <person name="Kraft T."/>
            <person name="Schulz B."/>
            <person name="Stadler P.F."/>
            <person name="Schmidt T."/>
            <person name="Gabaldon T."/>
            <person name="Lehrach H."/>
            <person name="Weisshaar B."/>
            <person name="Himmelbauer H."/>
        </authorList>
    </citation>
    <scope>NUCLEOTIDE SEQUENCE [LARGE SCALE GENOMIC DNA]</scope>
    <source>
        <tissue evidence="2">Taproot</tissue>
    </source>
</reference>
<accession>A0A0J8B1V0</accession>
<dbReference type="AlphaFoldDB" id="A0A0J8B1V0"/>
<name>A0A0J8B1V0_BETVV</name>
<gene>
    <name evidence="2" type="ORF">BVRB_027180</name>
</gene>
<proteinExistence type="predicted"/>
<protein>
    <submittedName>
        <fullName evidence="2">Uncharacterized protein</fullName>
    </submittedName>
</protein>
<dbReference type="Proteomes" id="UP000035740">
    <property type="component" value="Unassembled WGS sequence"/>
</dbReference>
<keyword evidence="3" id="KW-1185">Reference proteome</keyword>
<evidence type="ECO:0000313" key="3">
    <source>
        <dbReference type="Proteomes" id="UP000035740"/>
    </source>
</evidence>
<dbReference type="EMBL" id="KQ098268">
    <property type="protein sequence ID" value="KMS93862.1"/>
    <property type="molecule type" value="Genomic_DNA"/>
</dbReference>
<evidence type="ECO:0000313" key="2">
    <source>
        <dbReference type="EMBL" id="KMS93862.1"/>
    </source>
</evidence>
<organism evidence="2 3">
    <name type="scientific">Beta vulgaris subsp. vulgaris</name>
    <name type="common">Beet</name>
    <dbReference type="NCBI Taxonomy" id="3555"/>
    <lineage>
        <taxon>Eukaryota</taxon>
        <taxon>Viridiplantae</taxon>
        <taxon>Streptophyta</taxon>
        <taxon>Embryophyta</taxon>
        <taxon>Tracheophyta</taxon>
        <taxon>Spermatophyta</taxon>
        <taxon>Magnoliopsida</taxon>
        <taxon>eudicotyledons</taxon>
        <taxon>Gunneridae</taxon>
        <taxon>Pentapetalae</taxon>
        <taxon>Caryophyllales</taxon>
        <taxon>Chenopodiaceae</taxon>
        <taxon>Betoideae</taxon>
        <taxon>Beta</taxon>
    </lineage>
</organism>
<feature type="region of interest" description="Disordered" evidence="1">
    <location>
        <begin position="1"/>
        <end position="38"/>
    </location>
</feature>
<sequence length="146" mass="16176">LPTLPLKMSPTQSLTKIRSEDGAVSDDTHSKEEMAEPFSASVDVAPASPIKKCQRCAGLMISKYDELLTLMPGQCIDSGCIDYALELWRHMHPARSKVVLCLTRAFQKWATAADHSQPVTGKDVGNYLLRRRKNTSAQLSSLKKMK</sequence>
<evidence type="ECO:0000256" key="1">
    <source>
        <dbReference type="SAM" id="MobiDB-lite"/>
    </source>
</evidence>
<feature type="non-terminal residue" evidence="2">
    <location>
        <position position="1"/>
    </location>
</feature>